<keyword evidence="3" id="KW-1185">Reference proteome</keyword>
<accession>A0A6G0Y3L7</accession>
<gene>
    <name evidence="2" type="ORF">FWK35_00027202</name>
</gene>
<dbReference type="Proteomes" id="UP000478052">
    <property type="component" value="Unassembled WGS sequence"/>
</dbReference>
<comment type="caution">
    <text evidence="2">The sequence shown here is derived from an EMBL/GenBank/DDBJ whole genome shotgun (WGS) entry which is preliminary data.</text>
</comment>
<feature type="region of interest" description="Disordered" evidence="1">
    <location>
        <begin position="53"/>
        <end position="74"/>
    </location>
</feature>
<name>A0A6G0Y3L7_APHCR</name>
<sequence>MVSAQKFKQFRNQQILIKKFDVLTRYATAASTKYRHGSDRSVTLSTAITDDDDTILSTLPPTPQRLGGTGRQVVPNECRTPAIVRPSSVNRRTTHI</sequence>
<dbReference type="EMBL" id="VUJU01006477">
    <property type="protein sequence ID" value="KAF0748430.1"/>
    <property type="molecule type" value="Genomic_DNA"/>
</dbReference>
<dbReference type="AlphaFoldDB" id="A0A6G0Y3L7"/>
<evidence type="ECO:0000313" key="2">
    <source>
        <dbReference type="EMBL" id="KAF0748430.1"/>
    </source>
</evidence>
<evidence type="ECO:0000256" key="1">
    <source>
        <dbReference type="SAM" id="MobiDB-lite"/>
    </source>
</evidence>
<proteinExistence type="predicted"/>
<protein>
    <submittedName>
        <fullName evidence="2">Uncharacterized protein</fullName>
    </submittedName>
</protein>
<reference evidence="2 3" key="1">
    <citation type="submission" date="2019-08" db="EMBL/GenBank/DDBJ databases">
        <title>Whole genome of Aphis craccivora.</title>
        <authorList>
            <person name="Voronova N.V."/>
            <person name="Shulinski R.S."/>
            <person name="Bandarenka Y.V."/>
            <person name="Zhorov D.G."/>
            <person name="Warner D."/>
        </authorList>
    </citation>
    <scope>NUCLEOTIDE SEQUENCE [LARGE SCALE GENOMIC DNA]</scope>
    <source>
        <strain evidence="2">180601</strain>
        <tissue evidence="2">Whole Body</tissue>
    </source>
</reference>
<evidence type="ECO:0000313" key="3">
    <source>
        <dbReference type="Proteomes" id="UP000478052"/>
    </source>
</evidence>
<organism evidence="2 3">
    <name type="scientific">Aphis craccivora</name>
    <name type="common">Cowpea aphid</name>
    <dbReference type="NCBI Taxonomy" id="307492"/>
    <lineage>
        <taxon>Eukaryota</taxon>
        <taxon>Metazoa</taxon>
        <taxon>Ecdysozoa</taxon>
        <taxon>Arthropoda</taxon>
        <taxon>Hexapoda</taxon>
        <taxon>Insecta</taxon>
        <taxon>Pterygota</taxon>
        <taxon>Neoptera</taxon>
        <taxon>Paraneoptera</taxon>
        <taxon>Hemiptera</taxon>
        <taxon>Sternorrhyncha</taxon>
        <taxon>Aphidomorpha</taxon>
        <taxon>Aphidoidea</taxon>
        <taxon>Aphididae</taxon>
        <taxon>Aphidini</taxon>
        <taxon>Aphis</taxon>
        <taxon>Aphis</taxon>
    </lineage>
</organism>